<dbReference type="CDD" id="cd01949">
    <property type="entry name" value="GGDEF"/>
    <property type="match status" value="1"/>
</dbReference>
<keyword evidence="1" id="KW-0812">Transmembrane</keyword>
<dbReference type="OrthoDB" id="9812260at2"/>
<feature type="transmembrane region" description="Helical" evidence="1">
    <location>
        <begin position="311"/>
        <end position="331"/>
    </location>
</feature>
<keyword evidence="4" id="KW-1185">Reference proteome</keyword>
<accession>A8F8A6</accession>
<dbReference type="InterPro" id="IPR000160">
    <property type="entry name" value="GGDEF_dom"/>
</dbReference>
<dbReference type="HOGENOM" id="CLU_515618_0_0_0"/>
<evidence type="ECO:0000259" key="2">
    <source>
        <dbReference type="PROSITE" id="PS50887"/>
    </source>
</evidence>
<dbReference type="NCBIfam" id="TIGR00254">
    <property type="entry name" value="GGDEF"/>
    <property type="match status" value="1"/>
</dbReference>
<dbReference type="PANTHER" id="PTHR45138:SF9">
    <property type="entry name" value="DIGUANYLATE CYCLASE DGCM-RELATED"/>
    <property type="match status" value="1"/>
</dbReference>
<evidence type="ECO:0000313" key="4">
    <source>
        <dbReference type="Proteomes" id="UP000002016"/>
    </source>
</evidence>
<dbReference type="eggNOG" id="COG2199">
    <property type="taxonomic scope" value="Bacteria"/>
</dbReference>
<keyword evidence="1" id="KW-1133">Transmembrane helix</keyword>
<dbReference type="GO" id="GO:0052621">
    <property type="term" value="F:diguanylate cyclase activity"/>
    <property type="evidence" value="ECO:0007669"/>
    <property type="project" value="TreeGrafter"/>
</dbReference>
<feature type="domain" description="GGDEF" evidence="2">
    <location>
        <begin position="436"/>
        <end position="563"/>
    </location>
</feature>
<reference evidence="3 4" key="1">
    <citation type="submission" date="2007-08" db="EMBL/GenBank/DDBJ databases">
        <title>Complete sequence of Thermotoga lettingae TMO.</title>
        <authorList>
            <consortium name="US DOE Joint Genome Institute"/>
            <person name="Copeland A."/>
            <person name="Lucas S."/>
            <person name="Lapidus A."/>
            <person name="Barry K."/>
            <person name="Glavina del Rio T."/>
            <person name="Dalin E."/>
            <person name="Tice H."/>
            <person name="Pitluck S."/>
            <person name="Foster B."/>
            <person name="Bruce D."/>
            <person name="Schmutz J."/>
            <person name="Larimer F."/>
            <person name="Land M."/>
            <person name="Hauser L."/>
            <person name="Kyrpides N."/>
            <person name="Mikhailova N."/>
            <person name="Nelson K."/>
            <person name="Gogarten J.P."/>
            <person name="Noll K."/>
            <person name="Richardson P."/>
        </authorList>
    </citation>
    <scope>NUCLEOTIDE SEQUENCE [LARGE SCALE GENOMIC DNA]</scope>
    <source>
        <strain evidence="4">ATCC BAA-301 / DSM 14385 / NBRC 107922 / TMO</strain>
    </source>
</reference>
<dbReference type="RefSeq" id="WP_012003866.1">
    <property type="nucleotide sequence ID" value="NC_009828.1"/>
</dbReference>
<dbReference type="AlphaFoldDB" id="A8F8A6"/>
<dbReference type="Pfam" id="PF00990">
    <property type="entry name" value="GGDEF"/>
    <property type="match status" value="1"/>
</dbReference>
<evidence type="ECO:0000313" key="3">
    <source>
        <dbReference type="EMBL" id="ABV34390.1"/>
    </source>
</evidence>
<sequence>MKKHENEKSSFFSLLLKNQVIFACTVIIGTFFAINLLLEKFYNKYVFEPVFESTVNYVSAYIDEWQRTVQTFDVSYKLFAAQLLESVGKELEEDFNVSDEYLTDFINSQTDIERSLYLEKANWYLIDPDGIIQRTNYATDLFLDLSKAVPRYWQSQLSSMEKGQVLLENLSFEVRTNRPRIFVYKKLSNDWILEIGFSIKPVLVEKMWKNLNNIIESSKYIEEIRLYSVSFLPFGHSVKLDEHEMENFSKVQSERDYFVESIGDSMFKLYKNWIPLTDEGKIDWSSYSVHFTVRALILLNFKELALFKTQLIFIFSCAIVSAVLISVFINLRQFRRILLPIAKLLDRIEKFRNNPLAKEAPGKPESRIKEVYELERSFQEMQKSVVSQMISQKLANELLEQDLEKYKSEALIDSLTGLYNYRFLLRYRANLEDSQKRFVICFIDVDGLKDINDNYGHSVGDTVLKIIAEKLRAVIRKKDVALRIGGDEFAIIFDDADLNEAENVMRRIESALSDTKIDNVSGLKISISYGLAEGSVESQATFEEILKSADISMYRQKVSKKRD</sequence>
<dbReference type="InterPro" id="IPR029787">
    <property type="entry name" value="Nucleotide_cyclase"/>
</dbReference>
<dbReference type="SUPFAM" id="SSF55073">
    <property type="entry name" value="Nucleotide cyclase"/>
    <property type="match status" value="1"/>
</dbReference>
<keyword evidence="1" id="KW-0472">Membrane</keyword>
<protein>
    <submittedName>
        <fullName evidence="3">Diguanylate cyclase</fullName>
    </submittedName>
</protein>
<gene>
    <name evidence="3" type="ordered locus">Tlet_1836</name>
</gene>
<dbReference type="SMART" id="SM00267">
    <property type="entry name" value="GGDEF"/>
    <property type="match status" value="1"/>
</dbReference>
<proteinExistence type="predicted"/>
<dbReference type="PROSITE" id="PS50887">
    <property type="entry name" value="GGDEF"/>
    <property type="match status" value="1"/>
</dbReference>
<dbReference type="InterPro" id="IPR043128">
    <property type="entry name" value="Rev_trsase/Diguanyl_cyclase"/>
</dbReference>
<evidence type="ECO:0000256" key="1">
    <source>
        <dbReference type="SAM" id="Phobius"/>
    </source>
</evidence>
<dbReference type="Proteomes" id="UP000002016">
    <property type="component" value="Chromosome"/>
</dbReference>
<dbReference type="EMBL" id="CP000812">
    <property type="protein sequence ID" value="ABV34390.1"/>
    <property type="molecule type" value="Genomic_DNA"/>
</dbReference>
<dbReference type="Gene3D" id="3.30.70.270">
    <property type="match status" value="1"/>
</dbReference>
<name>A8F8A6_PSELT</name>
<dbReference type="InterPro" id="IPR050469">
    <property type="entry name" value="Diguanylate_Cyclase"/>
</dbReference>
<organism evidence="3 4">
    <name type="scientific">Pseudothermotoga lettingae (strain ATCC BAA-301 / DSM 14385 / NBRC 107922 / TMO)</name>
    <name type="common">Thermotoga lettingae</name>
    <dbReference type="NCBI Taxonomy" id="416591"/>
    <lineage>
        <taxon>Bacteria</taxon>
        <taxon>Thermotogati</taxon>
        <taxon>Thermotogota</taxon>
        <taxon>Thermotogae</taxon>
        <taxon>Thermotogales</taxon>
        <taxon>Thermotogaceae</taxon>
        <taxon>Pseudothermotoga</taxon>
    </lineage>
</organism>
<dbReference type="Gene3D" id="6.10.340.10">
    <property type="match status" value="1"/>
</dbReference>
<dbReference type="KEGG" id="tle:Tlet_1836"/>
<dbReference type="STRING" id="416591.Tlet_1836"/>
<feature type="transmembrane region" description="Helical" evidence="1">
    <location>
        <begin position="20"/>
        <end position="38"/>
    </location>
</feature>
<dbReference type="PANTHER" id="PTHR45138">
    <property type="entry name" value="REGULATORY COMPONENTS OF SENSORY TRANSDUCTION SYSTEM"/>
    <property type="match status" value="1"/>
</dbReference>
<reference evidence="3 4" key="2">
    <citation type="journal article" date="2009" name="Proc. Natl. Acad. Sci. U.S.A.">
        <title>On the chimeric nature, thermophilic origin, and phylogenetic placement of the Thermotogales.</title>
        <authorList>
            <person name="Zhaxybayeva O."/>
            <person name="Swithers K.S."/>
            <person name="Lapierre P."/>
            <person name="Fournier G.P."/>
            <person name="Bickhart D.M."/>
            <person name="DeBoy R.T."/>
            <person name="Nelson K.E."/>
            <person name="Nesbo C.L."/>
            <person name="Doolittle W.F."/>
            <person name="Gogarten J.P."/>
            <person name="Noll K.M."/>
        </authorList>
    </citation>
    <scope>NUCLEOTIDE SEQUENCE [LARGE SCALE GENOMIC DNA]</scope>
    <source>
        <strain evidence="4">ATCC BAA-301 / DSM 14385 / NBRC 107922 / TMO</strain>
    </source>
</reference>